<evidence type="ECO:0000313" key="2">
    <source>
        <dbReference type="EMBL" id="SVA60434.1"/>
    </source>
</evidence>
<reference evidence="2" key="1">
    <citation type="submission" date="2018-05" db="EMBL/GenBank/DDBJ databases">
        <authorList>
            <person name="Lanie J.A."/>
            <person name="Ng W.-L."/>
            <person name="Kazmierczak K.M."/>
            <person name="Andrzejewski T.M."/>
            <person name="Davidsen T.M."/>
            <person name="Wayne K.J."/>
            <person name="Tettelin H."/>
            <person name="Glass J.I."/>
            <person name="Rusch D."/>
            <person name="Podicherti R."/>
            <person name="Tsui H.-C.T."/>
            <person name="Winkler M.E."/>
        </authorList>
    </citation>
    <scope>NUCLEOTIDE SEQUENCE</scope>
</reference>
<organism evidence="2">
    <name type="scientific">marine metagenome</name>
    <dbReference type="NCBI Taxonomy" id="408172"/>
    <lineage>
        <taxon>unclassified sequences</taxon>
        <taxon>metagenomes</taxon>
        <taxon>ecological metagenomes</taxon>
    </lineage>
</organism>
<protein>
    <submittedName>
        <fullName evidence="2">Uncharacterized protein</fullName>
    </submittedName>
</protein>
<name>A0A381X6T5_9ZZZZ</name>
<sequence>VLFVSILTSDRSRDPELWATIWNGQAPPSINLIGAYNLGNDKRVFIWEGESQADMQFMDRFNEIGILETHPAFDRTAGWRDAFEKNIDAFSERLLNRRPQETSMPSKAQSKAGIDLRTRGMNAPNRYAARLEARSWSKEQESDEI</sequence>
<accession>A0A381X6T5</accession>
<feature type="non-terminal residue" evidence="2">
    <location>
        <position position="1"/>
    </location>
</feature>
<dbReference type="AlphaFoldDB" id="A0A381X6T5"/>
<gene>
    <name evidence="2" type="ORF">METZ01_LOCUS113288</name>
</gene>
<proteinExistence type="predicted"/>
<feature type="region of interest" description="Disordered" evidence="1">
    <location>
        <begin position="97"/>
        <end position="119"/>
    </location>
</feature>
<evidence type="ECO:0000256" key="1">
    <source>
        <dbReference type="SAM" id="MobiDB-lite"/>
    </source>
</evidence>
<dbReference type="EMBL" id="UINC01014111">
    <property type="protein sequence ID" value="SVA60434.1"/>
    <property type="molecule type" value="Genomic_DNA"/>
</dbReference>